<feature type="transmembrane region" description="Helical" evidence="1">
    <location>
        <begin position="16"/>
        <end position="33"/>
    </location>
</feature>
<proteinExistence type="predicted"/>
<dbReference type="Proteomes" id="UP000198976">
    <property type="component" value="Chromosome I"/>
</dbReference>
<evidence type="ECO:0008006" key="4">
    <source>
        <dbReference type="Google" id="ProtNLM"/>
    </source>
</evidence>
<keyword evidence="3" id="KW-1185">Reference proteome</keyword>
<feature type="transmembrane region" description="Helical" evidence="1">
    <location>
        <begin position="45"/>
        <end position="62"/>
    </location>
</feature>
<evidence type="ECO:0000313" key="3">
    <source>
        <dbReference type="Proteomes" id="UP000198976"/>
    </source>
</evidence>
<keyword evidence="1" id="KW-0472">Membrane</keyword>
<reference evidence="2 3" key="1">
    <citation type="submission" date="2016-10" db="EMBL/GenBank/DDBJ databases">
        <authorList>
            <person name="Varghese N."/>
            <person name="Submissions S."/>
        </authorList>
    </citation>
    <scope>NUCLEOTIDE SEQUENCE [LARGE SCALE GENOMIC DNA]</scope>
    <source>
        <strain evidence="2 3">DSM 9169</strain>
    </source>
</reference>
<dbReference type="EMBL" id="LT629792">
    <property type="protein sequence ID" value="SDT85689.1"/>
    <property type="molecule type" value="Genomic_DNA"/>
</dbReference>
<name>A0ABY0V512_9ACTO</name>
<gene>
    <name evidence="2" type="ORF">SAMN04489714_0132</name>
</gene>
<evidence type="ECO:0000256" key="1">
    <source>
        <dbReference type="SAM" id="Phobius"/>
    </source>
</evidence>
<keyword evidence="1" id="KW-0812">Transmembrane</keyword>
<organism evidence="2 3">
    <name type="scientific">Schaalia radingae</name>
    <dbReference type="NCBI Taxonomy" id="131110"/>
    <lineage>
        <taxon>Bacteria</taxon>
        <taxon>Bacillati</taxon>
        <taxon>Actinomycetota</taxon>
        <taxon>Actinomycetes</taxon>
        <taxon>Actinomycetales</taxon>
        <taxon>Actinomycetaceae</taxon>
        <taxon>Schaalia</taxon>
    </lineage>
</organism>
<dbReference type="RefSeq" id="WP_092648086.1">
    <property type="nucleotide sequence ID" value="NZ_LT629792.1"/>
</dbReference>
<feature type="transmembrane region" description="Helical" evidence="1">
    <location>
        <begin position="68"/>
        <end position="89"/>
    </location>
</feature>
<accession>A0ABY0V512</accession>
<protein>
    <recommendedName>
        <fullName evidence="4">Holin</fullName>
    </recommendedName>
</protein>
<evidence type="ECO:0000313" key="2">
    <source>
        <dbReference type="EMBL" id="SDT85689.1"/>
    </source>
</evidence>
<sequence length="126" mass="14007">MDFLSALQLNLNIDPLVWSIIVGVIWPPVQAIIDKPWWTAKRRQLIVIVAAVLLAVGVWWAGAYPLSWQLICTQAGIILGYATAAFHILKRLGVLDWLGIITPGGETRDGQQARYKPKHLADGERV</sequence>
<keyword evidence="1" id="KW-1133">Transmembrane helix</keyword>